<evidence type="ECO:0000313" key="2">
    <source>
        <dbReference type="EMBL" id="NMH25113.1"/>
    </source>
</evidence>
<gene>
    <name evidence="2" type="ORF">G6042_07515</name>
</gene>
<keyword evidence="3" id="KW-1185">Reference proteome</keyword>
<protein>
    <submittedName>
        <fullName evidence="2">DUF2059 domain-containing protein</fullName>
    </submittedName>
</protein>
<dbReference type="Proteomes" id="UP000767947">
    <property type="component" value="Unassembled WGS sequence"/>
</dbReference>
<dbReference type="InterPro" id="IPR018637">
    <property type="entry name" value="DUF2059"/>
</dbReference>
<organism evidence="2 3">
    <name type="scientific">Flavobacterium solisilvae</name>
    <dbReference type="NCBI Taxonomy" id="1852019"/>
    <lineage>
        <taxon>Bacteria</taxon>
        <taxon>Pseudomonadati</taxon>
        <taxon>Bacteroidota</taxon>
        <taxon>Flavobacteriia</taxon>
        <taxon>Flavobacteriales</taxon>
        <taxon>Flavobacteriaceae</taxon>
        <taxon>Flavobacterium</taxon>
    </lineage>
</organism>
<comment type="caution">
    <text evidence="2">The sequence shown here is derived from an EMBL/GenBank/DDBJ whole genome shotgun (WGS) entry which is preliminary data.</text>
</comment>
<accession>A0ABX1QUU9</accession>
<name>A0ABX1QUU9_9FLAO</name>
<reference evidence="2 3" key="1">
    <citation type="submission" date="2020-02" db="EMBL/GenBank/DDBJ databases">
        <title>Flavobacterium sp. genome.</title>
        <authorList>
            <person name="Jung H.S."/>
            <person name="Baek J.H."/>
            <person name="Jeon C.O."/>
        </authorList>
    </citation>
    <scope>NUCLEOTIDE SEQUENCE [LARGE SCALE GENOMIC DNA]</scope>
    <source>
        <strain evidence="2 3">SE-s27</strain>
    </source>
</reference>
<evidence type="ECO:0000259" key="1">
    <source>
        <dbReference type="Pfam" id="PF09832"/>
    </source>
</evidence>
<sequence length="134" mass="14906">MKKFLLSITFVFVTSVMVAQEKPNKEDVLQVIEKSGASGQLNAAKKQLLTMIPSAKQAAFVIEFDALMKKANDATAEIYMAEYSKEDIKAMLAFYNSPTGKKMAEKAEAIAEKSQEAMMTLQGEVQTMMTKYMQ</sequence>
<dbReference type="RefSeq" id="WP_169523688.1">
    <property type="nucleotide sequence ID" value="NZ_JAAMPT010000205.1"/>
</dbReference>
<feature type="domain" description="DUF2059" evidence="1">
    <location>
        <begin position="70"/>
        <end position="126"/>
    </location>
</feature>
<dbReference type="EMBL" id="JAAMPT010000205">
    <property type="protein sequence ID" value="NMH25113.1"/>
    <property type="molecule type" value="Genomic_DNA"/>
</dbReference>
<proteinExistence type="predicted"/>
<evidence type="ECO:0000313" key="3">
    <source>
        <dbReference type="Proteomes" id="UP000767947"/>
    </source>
</evidence>
<dbReference type="Pfam" id="PF09832">
    <property type="entry name" value="DUF2059"/>
    <property type="match status" value="1"/>
</dbReference>